<evidence type="ECO:0000259" key="4">
    <source>
        <dbReference type="Pfam" id="PF03496"/>
    </source>
</evidence>
<feature type="repeat" description="TPR" evidence="3">
    <location>
        <begin position="718"/>
        <end position="751"/>
    </location>
</feature>
<dbReference type="PROSITE" id="PS50293">
    <property type="entry name" value="TPR_REGION"/>
    <property type="match status" value="4"/>
</dbReference>
<protein>
    <recommendedName>
        <fullName evidence="4">ADP ribosyltransferase domain-containing protein</fullName>
    </recommendedName>
</protein>
<dbReference type="Proteomes" id="UP000663828">
    <property type="component" value="Unassembled WGS sequence"/>
</dbReference>
<dbReference type="SMART" id="SM00028">
    <property type="entry name" value="TPR"/>
    <property type="match status" value="10"/>
</dbReference>
<keyword evidence="1" id="KW-0677">Repeat</keyword>
<keyword evidence="7" id="KW-1185">Reference proteome</keyword>
<name>A0A815MD02_ADIRI</name>
<dbReference type="GO" id="GO:0005576">
    <property type="term" value="C:extracellular region"/>
    <property type="evidence" value="ECO:0007669"/>
    <property type="project" value="InterPro"/>
</dbReference>
<dbReference type="PANTHER" id="PTHR45641:SF1">
    <property type="entry name" value="AAA+ ATPASE DOMAIN-CONTAINING PROTEIN"/>
    <property type="match status" value="1"/>
</dbReference>
<dbReference type="OrthoDB" id="286233at2759"/>
<evidence type="ECO:0000256" key="3">
    <source>
        <dbReference type="PROSITE-ProRule" id="PRU00339"/>
    </source>
</evidence>
<feature type="repeat" description="TPR" evidence="3">
    <location>
        <begin position="508"/>
        <end position="541"/>
    </location>
</feature>
<dbReference type="Pfam" id="PF00515">
    <property type="entry name" value="TPR_1"/>
    <property type="match status" value="1"/>
</dbReference>
<keyword evidence="2 3" id="KW-0802">TPR repeat</keyword>
<feature type="repeat" description="TPR" evidence="3">
    <location>
        <begin position="676"/>
        <end position="709"/>
    </location>
</feature>
<dbReference type="SUPFAM" id="SSF56399">
    <property type="entry name" value="ADP-ribosylation"/>
    <property type="match status" value="1"/>
</dbReference>
<evidence type="ECO:0000256" key="1">
    <source>
        <dbReference type="ARBA" id="ARBA00022737"/>
    </source>
</evidence>
<dbReference type="InterPro" id="IPR011990">
    <property type="entry name" value="TPR-like_helical_dom_sf"/>
</dbReference>
<reference evidence="6" key="1">
    <citation type="submission" date="2021-02" db="EMBL/GenBank/DDBJ databases">
        <authorList>
            <person name="Nowell W R."/>
        </authorList>
    </citation>
    <scope>NUCLEOTIDE SEQUENCE</scope>
</reference>
<dbReference type="EMBL" id="CAJNOJ010000344">
    <property type="protein sequence ID" value="CAF1409819.1"/>
    <property type="molecule type" value="Genomic_DNA"/>
</dbReference>
<evidence type="ECO:0000313" key="5">
    <source>
        <dbReference type="EMBL" id="CAF1409819.1"/>
    </source>
</evidence>
<evidence type="ECO:0000313" key="7">
    <source>
        <dbReference type="Proteomes" id="UP000663828"/>
    </source>
</evidence>
<sequence>MQDIPIVWLDSSTNNSHDFYDTTTQLECILPEINTFTDNDQCVEFIVDNFDTKVYLIISESIEQFIIPCIHDIPNVDSIFIFSDSKDQYEQRIKQWIKVKGVCSDITRICRQITRRYESDDIPISVIPPGKKPDQLDPTFMYTQIMKEILLTIEFEHKHTKEFVDYCCHTSIDDKIDHKKVKQLEDEYDKDAAIRWYTIEPFLYRTLNRALRLMNGEVITLMGFFIKDLHRGIEQLHQTEYGDACADRSLTVYRGQVLTKKDFDEMAKLKGGLISFNNFLSTSKNRRVALMFTSTGGKSNDMVGVLFVMKVDPNDSSTPFASIKHLSQFEDEDEVLFSMHCVCRIDEITPLKEDDTAFEAEMSLANKYDEELLLLTKQIREETEPDAAGWERLSLVLAQIGQCDTAERICKVLLDKTLSEMNEACLQGLLGSIKCRQGQYEEAIKLYKQSRENLLKFFPACHPTVATSYSDIGLAYYGLGDYPKALSSYEQALSIVHELRPRNHLNLAKSYTNIGNVHYVMGDHSNALSLYKQALKLQQQSLPSNHPNIASSYINIGSVYSDMGSYLKALSSYERAIQIQKQSLPSNHPQVASSYNNIGNVNLRMGNYPAALLAHEQALEIFLQSLPLCHPDVASCYNSIGVVYSRMDLYSEALSAHQQALKIQQQSLSPIHLDVSISYSSIGSAHFRMGTHSEALSAHEQALKIQLQSLPSNHPDIASSYINIGLAYYNLNDKSNALSLFEQALEIQKQSLAPDHPCVAASYTNIGLVYFDLYNYPAALSSYKQALEIQLKSLPSNHPDIAYTYNSIGDVYLMANAYSTAYHFYEHALQIGQKVLPPSHSHLQMYQRNVLETKNRL</sequence>
<dbReference type="InterPro" id="IPR003540">
    <property type="entry name" value="ADP-ribosyltransferase"/>
</dbReference>
<feature type="repeat" description="TPR" evidence="3">
    <location>
        <begin position="802"/>
        <end position="835"/>
    </location>
</feature>
<comment type="caution">
    <text evidence="6">The sequence shown here is derived from an EMBL/GenBank/DDBJ whole genome shotgun (WGS) entry which is preliminary data.</text>
</comment>
<evidence type="ECO:0000256" key="2">
    <source>
        <dbReference type="ARBA" id="ARBA00022803"/>
    </source>
</evidence>
<dbReference type="InterPro" id="IPR019734">
    <property type="entry name" value="TPR_rpt"/>
</dbReference>
<dbReference type="PROSITE" id="PS51996">
    <property type="entry name" value="TR_MART"/>
    <property type="match status" value="1"/>
</dbReference>
<dbReference type="Pfam" id="PF03496">
    <property type="entry name" value="ADPrib_exo_Tox"/>
    <property type="match status" value="1"/>
</dbReference>
<dbReference type="Gene3D" id="3.90.176.10">
    <property type="entry name" value="Toxin ADP-ribosyltransferase, Chain A, domain 1"/>
    <property type="match status" value="1"/>
</dbReference>
<dbReference type="Pfam" id="PF13374">
    <property type="entry name" value="TPR_10"/>
    <property type="match status" value="2"/>
</dbReference>
<feature type="repeat" description="TPR" evidence="3">
    <location>
        <begin position="760"/>
        <end position="793"/>
    </location>
</feature>
<dbReference type="Pfam" id="PF13424">
    <property type="entry name" value="TPR_12"/>
    <property type="match status" value="3"/>
</dbReference>
<dbReference type="AlphaFoldDB" id="A0A815MD02"/>
<gene>
    <name evidence="5" type="ORF">EDS130_LOCUS36639</name>
    <name evidence="6" type="ORF">XAT740_LOCUS35215</name>
</gene>
<dbReference type="PROSITE" id="PS50005">
    <property type="entry name" value="TPR"/>
    <property type="match status" value="9"/>
</dbReference>
<feature type="domain" description="ADP ribosyltransferase" evidence="4">
    <location>
        <begin position="189"/>
        <end position="355"/>
    </location>
</feature>
<dbReference type="SUPFAM" id="SSF48452">
    <property type="entry name" value="TPR-like"/>
    <property type="match status" value="3"/>
</dbReference>
<proteinExistence type="predicted"/>
<feature type="repeat" description="TPR" evidence="3">
    <location>
        <begin position="592"/>
        <end position="625"/>
    </location>
</feature>
<feature type="repeat" description="TPR" evidence="3">
    <location>
        <begin position="550"/>
        <end position="583"/>
    </location>
</feature>
<dbReference type="Gene3D" id="1.25.40.10">
    <property type="entry name" value="Tetratricopeptide repeat domain"/>
    <property type="match status" value="4"/>
</dbReference>
<evidence type="ECO:0000313" key="6">
    <source>
        <dbReference type="EMBL" id="CAF1420864.1"/>
    </source>
</evidence>
<feature type="repeat" description="TPR" evidence="3">
    <location>
        <begin position="634"/>
        <end position="667"/>
    </location>
</feature>
<accession>A0A815MD02</accession>
<feature type="repeat" description="TPR" evidence="3">
    <location>
        <begin position="466"/>
        <end position="499"/>
    </location>
</feature>
<dbReference type="EMBL" id="CAJNOR010003509">
    <property type="protein sequence ID" value="CAF1420864.1"/>
    <property type="molecule type" value="Genomic_DNA"/>
</dbReference>
<dbReference type="PANTHER" id="PTHR45641">
    <property type="entry name" value="TETRATRICOPEPTIDE REPEAT PROTEIN (AFU_ORTHOLOGUE AFUA_6G03870)"/>
    <property type="match status" value="1"/>
</dbReference>
<dbReference type="Proteomes" id="UP000663852">
    <property type="component" value="Unassembled WGS sequence"/>
</dbReference>
<organism evidence="6 7">
    <name type="scientific">Adineta ricciae</name>
    <name type="common">Rotifer</name>
    <dbReference type="NCBI Taxonomy" id="249248"/>
    <lineage>
        <taxon>Eukaryota</taxon>
        <taxon>Metazoa</taxon>
        <taxon>Spiralia</taxon>
        <taxon>Gnathifera</taxon>
        <taxon>Rotifera</taxon>
        <taxon>Eurotatoria</taxon>
        <taxon>Bdelloidea</taxon>
        <taxon>Adinetida</taxon>
        <taxon>Adinetidae</taxon>
        <taxon>Adineta</taxon>
    </lineage>
</organism>